<sequence length="256" mass="26687">MFNLSPVPVPALGGKSILVTGAGRGIGADLVRQLVDAGAQVFAGIHDAPEGADAERLTGATTLALDVTSDASVRAAVETVRTSAGRLDVLVNNAGIITPIGHLARLDSDALSPAFAVNVIGLHRMTRAVLPMLRETRGTIVNAGTGAATTAMEGWAAYCSSKAAARMMSEMMALELKADGIRTCFIGIPPTDTEMQVEIRHAGLNPISQIPREDLVPVEVPASVMAWLCSDAAADAPGSLLDVRDPYFAEMMPERS</sequence>
<dbReference type="PRINTS" id="PR00081">
    <property type="entry name" value="GDHRDH"/>
</dbReference>
<evidence type="ECO:0000256" key="3">
    <source>
        <dbReference type="RuleBase" id="RU000363"/>
    </source>
</evidence>
<dbReference type="Proteomes" id="UP000436016">
    <property type="component" value="Unassembled WGS sequence"/>
</dbReference>
<evidence type="ECO:0000313" key="4">
    <source>
        <dbReference type="EMBL" id="MXU65144.1"/>
    </source>
</evidence>
<dbReference type="InterPro" id="IPR002347">
    <property type="entry name" value="SDR_fam"/>
</dbReference>
<organism evidence="4 5">
    <name type="scientific">Oceanomicrobium pacificus</name>
    <dbReference type="NCBI Taxonomy" id="2692916"/>
    <lineage>
        <taxon>Bacteria</taxon>
        <taxon>Pseudomonadati</taxon>
        <taxon>Pseudomonadota</taxon>
        <taxon>Alphaproteobacteria</taxon>
        <taxon>Rhodobacterales</taxon>
        <taxon>Paracoccaceae</taxon>
        <taxon>Oceanomicrobium</taxon>
    </lineage>
</organism>
<dbReference type="PANTHER" id="PTHR44169:SF6">
    <property type="entry name" value="NADPH-DEPENDENT 1-ACYLDIHYDROXYACETONE PHOSPHATE REDUCTASE"/>
    <property type="match status" value="1"/>
</dbReference>
<keyword evidence="5" id="KW-1185">Reference proteome</keyword>
<dbReference type="EMBL" id="WUWG01000003">
    <property type="protein sequence ID" value="MXU65144.1"/>
    <property type="molecule type" value="Genomic_DNA"/>
</dbReference>
<comment type="caution">
    <text evidence="4">The sequence shown here is derived from an EMBL/GenBank/DDBJ whole genome shotgun (WGS) entry which is preliminary data.</text>
</comment>
<dbReference type="PRINTS" id="PR00080">
    <property type="entry name" value="SDRFAMILY"/>
</dbReference>
<proteinExistence type="inferred from homology"/>
<gene>
    <name evidence="4" type="ORF">GSH16_06770</name>
</gene>
<evidence type="ECO:0000256" key="1">
    <source>
        <dbReference type="ARBA" id="ARBA00006484"/>
    </source>
</evidence>
<dbReference type="Pfam" id="PF00106">
    <property type="entry name" value="adh_short"/>
    <property type="match status" value="1"/>
</dbReference>
<comment type="similarity">
    <text evidence="1 3">Belongs to the short-chain dehydrogenases/reductases (SDR) family.</text>
</comment>
<dbReference type="SUPFAM" id="SSF51735">
    <property type="entry name" value="NAD(P)-binding Rossmann-fold domains"/>
    <property type="match status" value="1"/>
</dbReference>
<dbReference type="RefSeq" id="WP_160853362.1">
    <property type="nucleotide sequence ID" value="NZ_WUWG01000003.1"/>
</dbReference>
<name>A0A6B0TVG9_9RHOB</name>
<dbReference type="GO" id="GO:0016491">
    <property type="term" value="F:oxidoreductase activity"/>
    <property type="evidence" value="ECO:0007669"/>
    <property type="project" value="UniProtKB-KW"/>
</dbReference>
<keyword evidence="2" id="KW-0560">Oxidoreductase</keyword>
<evidence type="ECO:0000256" key="2">
    <source>
        <dbReference type="ARBA" id="ARBA00023002"/>
    </source>
</evidence>
<protein>
    <submittedName>
        <fullName evidence="4">SDR family NAD(P)-dependent oxidoreductase</fullName>
    </submittedName>
</protein>
<reference evidence="4 5" key="1">
    <citation type="submission" date="2019-12" db="EMBL/GenBank/DDBJ databases">
        <title>Strain KN286 was isolated from seawater, which was collected from Caroline Seamount in the tropical western Pacific.</title>
        <authorList>
            <person name="Wang Q."/>
        </authorList>
    </citation>
    <scope>NUCLEOTIDE SEQUENCE [LARGE SCALE GENOMIC DNA]</scope>
    <source>
        <strain evidence="4 5">KN286</strain>
    </source>
</reference>
<accession>A0A6B0TVG9</accession>
<evidence type="ECO:0000313" key="5">
    <source>
        <dbReference type="Proteomes" id="UP000436016"/>
    </source>
</evidence>
<dbReference type="InterPro" id="IPR036291">
    <property type="entry name" value="NAD(P)-bd_dom_sf"/>
</dbReference>
<dbReference type="AlphaFoldDB" id="A0A6B0TVG9"/>
<dbReference type="PANTHER" id="PTHR44169">
    <property type="entry name" value="NADPH-DEPENDENT 1-ACYLDIHYDROXYACETONE PHOSPHATE REDUCTASE"/>
    <property type="match status" value="1"/>
</dbReference>
<dbReference type="Gene3D" id="3.40.50.720">
    <property type="entry name" value="NAD(P)-binding Rossmann-like Domain"/>
    <property type="match status" value="1"/>
</dbReference>